<name>A0A9E4NI03_9GAMM</name>
<comment type="caution">
    <text evidence="2">The sequence shown here is derived from an EMBL/GenBank/DDBJ whole genome shotgun (WGS) entry which is preliminary data.</text>
</comment>
<feature type="transmembrane region" description="Helical" evidence="1">
    <location>
        <begin position="46"/>
        <end position="68"/>
    </location>
</feature>
<gene>
    <name evidence="2" type="ORF">JAY77_04690</name>
</gene>
<dbReference type="Proteomes" id="UP000886674">
    <property type="component" value="Unassembled WGS sequence"/>
</dbReference>
<feature type="transmembrane region" description="Helical" evidence="1">
    <location>
        <begin position="20"/>
        <end position="39"/>
    </location>
</feature>
<feature type="transmembrane region" description="Helical" evidence="1">
    <location>
        <begin position="88"/>
        <end position="111"/>
    </location>
</feature>
<proteinExistence type="predicted"/>
<reference evidence="2" key="1">
    <citation type="journal article" date="2021" name="Proc. Natl. Acad. Sci. U.S.A.">
        <title>Global biogeography of chemosynthetic symbionts reveals both localized and globally distributed symbiont groups. .</title>
        <authorList>
            <person name="Osvatic J.T."/>
            <person name="Wilkins L.G.E."/>
            <person name="Leibrecht L."/>
            <person name="Leray M."/>
            <person name="Zauner S."/>
            <person name="Polzin J."/>
            <person name="Camacho Y."/>
            <person name="Gros O."/>
            <person name="van Gils J.A."/>
            <person name="Eisen J.A."/>
            <person name="Petersen J.M."/>
            <person name="Yuen B."/>
        </authorList>
    </citation>
    <scope>NUCLEOTIDE SEQUENCE</scope>
    <source>
        <strain evidence="2">MAGclacostrist055</strain>
    </source>
</reference>
<keyword evidence="1" id="KW-0812">Transmembrane</keyword>
<organism evidence="2 3">
    <name type="scientific">Candidatus Thiodiazotropha taylori</name>
    <dbReference type="NCBI Taxonomy" id="2792791"/>
    <lineage>
        <taxon>Bacteria</taxon>
        <taxon>Pseudomonadati</taxon>
        <taxon>Pseudomonadota</taxon>
        <taxon>Gammaproteobacteria</taxon>
        <taxon>Chromatiales</taxon>
        <taxon>Sedimenticolaceae</taxon>
        <taxon>Candidatus Thiodiazotropha</taxon>
    </lineage>
</organism>
<sequence length="131" mass="14368">MQTEQDLRNLEDALGFVKRVFYVAVFSILLEALGASVSPEHLRGTIIVLTVYHLSAAFAAMGFCGHAVTYLINFHPNEIEVKEKLRVTGIVLIFSEFSIVFSSAAFGLWFLGIGIRIAVITPSFGLPGICF</sequence>
<dbReference type="EMBL" id="JAEPCR010000015">
    <property type="protein sequence ID" value="MCG7977430.1"/>
    <property type="molecule type" value="Genomic_DNA"/>
</dbReference>
<accession>A0A9E4NI03</accession>
<keyword evidence="1" id="KW-1133">Transmembrane helix</keyword>
<protein>
    <submittedName>
        <fullName evidence="2">Uncharacterized protein</fullName>
    </submittedName>
</protein>
<keyword evidence="1" id="KW-0472">Membrane</keyword>
<evidence type="ECO:0000256" key="1">
    <source>
        <dbReference type="SAM" id="Phobius"/>
    </source>
</evidence>
<dbReference type="AlphaFoldDB" id="A0A9E4NI03"/>
<evidence type="ECO:0000313" key="2">
    <source>
        <dbReference type="EMBL" id="MCG7977430.1"/>
    </source>
</evidence>
<evidence type="ECO:0000313" key="3">
    <source>
        <dbReference type="Proteomes" id="UP000886674"/>
    </source>
</evidence>